<proteinExistence type="predicted"/>
<dbReference type="STRING" id="763407.A0A162TZL5"/>
<accession>A0A162TZL5</accession>
<dbReference type="EMBL" id="KV440986">
    <property type="protein sequence ID" value="OAD71123.1"/>
    <property type="molecule type" value="Genomic_DNA"/>
</dbReference>
<dbReference type="Proteomes" id="UP000077315">
    <property type="component" value="Unassembled WGS sequence"/>
</dbReference>
<feature type="compositionally biased region" description="Polar residues" evidence="1">
    <location>
        <begin position="656"/>
        <end position="667"/>
    </location>
</feature>
<evidence type="ECO:0000313" key="3">
    <source>
        <dbReference type="Proteomes" id="UP000077315"/>
    </source>
</evidence>
<feature type="region of interest" description="Disordered" evidence="1">
    <location>
        <begin position="681"/>
        <end position="726"/>
    </location>
</feature>
<name>A0A162TZL5_PHYB8</name>
<organism evidence="2 3">
    <name type="scientific">Phycomyces blakesleeanus (strain ATCC 8743b / DSM 1359 / FGSC 10004 / NBRC 33097 / NRRL 1555)</name>
    <dbReference type="NCBI Taxonomy" id="763407"/>
    <lineage>
        <taxon>Eukaryota</taxon>
        <taxon>Fungi</taxon>
        <taxon>Fungi incertae sedis</taxon>
        <taxon>Mucoromycota</taxon>
        <taxon>Mucoromycotina</taxon>
        <taxon>Mucoromycetes</taxon>
        <taxon>Mucorales</taxon>
        <taxon>Phycomycetaceae</taxon>
        <taxon>Phycomyces</taxon>
    </lineage>
</organism>
<dbReference type="AlphaFoldDB" id="A0A162TZL5"/>
<dbReference type="OrthoDB" id="39175at2759"/>
<keyword evidence="3" id="KW-1185">Reference proteome</keyword>
<dbReference type="VEuPathDB" id="FungiDB:PHYBLDRAFT_170510"/>
<sequence length="1122" mass="125909">MSLREISDRRTHLTNGIHVLRVIFHSGLERYKERARSVEQKRSVAMVHHLVKDARKTIYSVIMTTPEKDTSNQSIYTNPINSPLQYQRTPVGFSSLLYESIHISSDTRLPPLFCDFFHLSVQPSTIWKSLVHIFQKKSQKSQKTQNSDRSHQEELRAIITESLGLFSVHNILYSSFIDMAHLQNVMSSVVANPLDKYKSATEWLLIDIIVALTLQAAHRTLLSVCSDVAPDIHHCSQSFYSQANRQFWRLTYPTIPEREPNMVLSQNLVRAAILISHYQCTSISEDQALVTLRTGVGFAQICKLSSYSEMTMMPMMPKAAILDTEEQQRLCILYKTLIGWDTWFRFYLYQPNPGYQDNTVDHCLKLFDSNFYYTQGNQQRVIHIIEIYTSFIKSLLRSRTSPIGVQTIKDQFDWLERASLINLSNTRSPQNKYQYPTELTSCSASVISLYHQILILQVTSSFWSLPYSQSSLDNNQILVKICTSDAAIAVDVDTDVDTDADADANTEDEAEIETEAAVSDNELSFYECGASMCIEASIKVIQIANESISRNTTAAAIMSDVHHPTLLHALCWAVSGMISSIQNGSHHSPRLSPILNTSTLTRTRKDDQSCTKFSTSLSKLKALLEHLESVAPSQNQWKNLVELLNTAAADIPNTPPTNLTGSLTPDSQDFKDNTLPSISISISSRNSSSSSSSSGSGSGSTACSFPITEPTDKTKTKNSRVKKKRPFTYLTNNNTIGSDQNIQKEIRQRVRVRSKSGPIKIDYAQSPFLPPSAKESLVTERDSQHSHIMGNEDQWVPAPFTTSLQTYPALKSPKANTRPRVKRTRSCSDSYSSLDMDGLNKLSLALDMCSTVGTRCKLSTLPGERIATNTKTFQKHVWSGLEPNIPTCPPPILNYLNYQNSGYHKEQPSEMINVNKGLDKDFFNESTGMIETLHQPNVPASLSISTTPNQSVHNGSVFGYLSDMSPILSTGNLPCERQPTTLFEETQPSKEEKTFLWAYNNSNNSDNIRSVQQNSYQGTEDRSVKVDELRRDGSCDLFYTSVTPQITPCSLFSSPLPWTNPPAYSFQRAGFGQSRSNPMKSTAVGLFEHSTEYVSSSSTSPQETTWETTSKEFLLYPWDSRH</sequence>
<dbReference type="GeneID" id="28997270"/>
<feature type="compositionally biased region" description="Basic residues" evidence="1">
    <location>
        <begin position="716"/>
        <end position="726"/>
    </location>
</feature>
<evidence type="ECO:0000313" key="2">
    <source>
        <dbReference type="EMBL" id="OAD71123.1"/>
    </source>
</evidence>
<dbReference type="InParanoid" id="A0A162TZL5"/>
<feature type="region of interest" description="Disordered" evidence="1">
    <location>
        <begin position="652"/>
        <end position="671"/>
    </location>
</feature>
<dbReference type="RefSeq" id="XP_018289163.1">
    <property type="nucleotide sequence ID" value="XM_018436364.1"/>
</dbReference>
<reference evidence="3" key="1">
    <citation type="submission" date="2015-06" db="EMBL/GenBank/DDBJ databases">
        <title>Expansion of signal transduction pathways in fungi by whole-genome duplication.</title>
        <authorList>
            <consortium name="DOE Joint Genome Institute"/>
            <person name="Corrochano L.M."/>
            <person name="Kuo A."/>
            <person name="Marcet-Houben M."/>
            <person name="Polaino S."/>
            <person name="Salamov A."/>
            <person name="Villalobos J.M."/>
            <person name="Alvarez M.I."/>
            <person name="Avalos J."/>
            <person name="Benito E.P."/>
            <person name="Benoit I."/>
            <person name="Burger G."/>
            <person name="Camino L.P."/>
            <person name="Canovas D."/>
            <person name="Cerda-Olmedo E."/>
            <person name="Cheng J.-F."/>
            <person name="Dominguez A."/>
            <person name="Elias M."/>
            <person name="Eslava A.P."/>
            <person name="Glaser F."/>
            <person name="Grimwood J."/>
            <person name="Gutierrez G."/>
            <person name="Heitman J."/>
            <person name="Henrissat B."/>
            <person name="Iturriaga E.A."/>
            <person name="Lang B.F."/>
            <person name="Lavin J.L."/>
            <person name="Lee S."/>
            <person name="Li W."/>
            <person name="Lindquist E."/>
            <person name="Lopez-Garcia S."/>
            <person name="Luque E.M."/>
            <person name="Marcos A.T."/>
            <person name="Martin J."/>
            <person name="McCluskey K."/>
            <person name="Medina H.R."/>
            <person name="Miralles-Duran A."/>
            <person name="Miyazaki A."/>
            <person name="Munoz-Torres E."/>
            <person name="Oguiza J.A."/>
            <person name="Ohm R."/>
            <person name="Olmedo M."/>
            <person name="Orejas M."/>
            <person name="Ortiz-Castellanos L."/>
            <person name="Pisabarro A.G."/>
            <person name="Rodriguez-Romero J."/>
            <person name="Ruiz-Herrera J."/>
            <person name="Ruiz-Vazquez R."/>
            <person name="Sanz C."/>
            <person name="Schackwitz W."/>
            <person name="Schmutz J."/>
            <person name="Shahriari M."/>
            <person name="Shelest E."/>
            <person name="Silva-Franco F."/>
            <person name="Soanes D."/>
            <person name="Syed K."/>
            <person name="Tagua V.G."/>
            <person name="Talbot N.J."/>
            <person name="Thon M."/>
            <person name="De vries R.P."/>
            <person name="Wiebenga A."/>
            <person name="Yadav J.S."/>
            <person name="Braun E.L."/>
            <person name="Baker S."/>
            <person name="Garre V."/>
            <person name="Horwitz B."/>
            <person name="Torres-Martinez S."/>
            <person name="Idnurm A."/>
            <person name="Herrera-Estrella A."/>
            <person name="Gabaldon T."/>
            <person name="Grigoriev I.V."/>
        </authorList>
    </citation>
    <scope>NUCLEOTIDE SEQUENCE [LARGE SCALE GENOMIC DNA]</scope>
    <source>
        <strain evidence="3">NRRL 1555(-)</strain>
    </source>
</reference>
<gene>
    <name evidence="2" type="ORF">PHYBLDRAFT_170510</name>
</gene>
<feature type="compositionally biased region" description="Low complexity" evidence="1">
    <location>
        <begin position="681"/>
        <end position="695"/>
    </location>
</feature>
<protein>
    <submittedName>
        <fullName evidence="2">Uncharacterized protein</fullName>
    </submittedName>
</protein>
<evidence type="ECO:0000256" key="1">
    <source>
        <dbReference type="SAM" id="MobiDB-lite"/>
    </source>
</evidence>